<comment type="caution">
    <text evidence="1">The sequence shown here is derived from an EMBL/GenBank/DDBJ whole genome shotgun (WGS) entry which is preliminary data.</text>
</comment>
<dbReference type="Gene3D" id="3.60.40.10">
    <property type="entry name" value="PPM-type phosphatase domain"/>
    <property type="match status" value="1"/>
</dbReference>
<gene>
    <name evidence="1" type="primary">VvCHDh001046_0</name>
    <name evidence="1" type="ORF">CK203_091314</name>
</gene>
<name>A0A438CLG0_VITVI</name>
<evidence type="ECO:0000313" key="1">
    <source>
        <dbReference type="EMBL" id="RVW24054.1"/>
    </source>
</evidence>
<sequence>MITQKRTFHLRKIQQRLSSDLGPLHKNIEDDKKLSSRRIVTHGFHLVKGNMDHGMEDYIVAEKRQINGNELGLYAIFYGHSGKQVAEYLHSHLFDNILQKAWAHLINFSILWHIFTTLRSFLAAGMRGWHERSDPRSKKSGIDTLHGDILAVVRHVFFLLEEVGADWCKGRLARGGGAFVGLLWVERRGVSAKEEGAFQGRARSKLDIERKGPIRIMHQIFHFRLMKKGIMRPKSLHADTDEIYRAITMRKCQESPKKLKNMNQR</sequence>
<dbReference type="InterPro" id="IPR036457">
    <property type="entry name" value="PPM-type-like_dom_sf"/>
</dbReference>
<dbReference type="EMBL" id="QGNW01002180">
    <property type="protein sequence ID" value="RVW24054.1"/>
    <property type="molecule type" value="Genomic_DNA"/>
</dbReference>
<evidence type="ECO:0000313" key="2">
    <source>
        <dbReference type="Proteomes" id="UP000288805"/>
    </source>
</evidence>
<dbReference type="Proteomes" id="UP000288805">
    <property type="component" value="Unassembled WGS sequence"/>
</dbReference>
<dbReference type="SUPFAM" id="SSF81606">
    <property type="entry name" value="PP2C-like"/>
    <property type="match status" value="1"/>
</dbReference>
<accession>A0A438CLG0</accession>
<dbReference type="AlphaFoldDB" id="A0A438CLG0"/>
<organism evidence="1 2">
    <name type="scientific">Vitis vinifera</name>
    <name type="common">Grape</name>
    <dbReference type="NCBI Taxonomy" id="29760"/>
    <lineage>
        <taxon>Eukaryota</taxon>
        <taxon>Viridiplantae</taxon>
        <taxon>Streptophyta</taxon>
        <taxon>Embryophyta</taxon>
        <taxon>Tracheophyta</taxon>
        <taxon>Spermatophyta</taxon>
        <taxon>Magnoliopsida</taxon>
        <taxon>eudicotyledons</taxon>
        <taxon>Gunneridae</taxon>
        <taxon>Pentapetalae</taxon>
        <taxon>rosids</taxon>
        <taxon>Vitales</taxon>
        <taxon>Vitaceae</taxon>
        <taxon>Viteae</taxon>
        <taxon>Vitis</taxon>
    </lineage>
</organism>
<reference evidence="1 2" key="1">
    <citation type="journal article" date="2018" name="PLoS Genet.">
        <title>Population sequencing reveals clonal diversity and ancestral inbreeding in the grapevine cultivar Chardonnay.</title>
        <authorList>
            <person name="Roach M.J."/>
            <person name="Johnson D.L."/>
            <person name="Bohlmann J."/>
            <person name="van Vuuren H.J."/>
            <person name="Jones S.J."/>
            <person name="Pretorius I.S."/>
            <person name="Schmidt S.A."/>
            <person name="Borneman A.R."/>
        </authorList>
    </citation>
    <scope>NUCLEOTIDE SEQUENCE [LARGE SCALE GENOMIC DNA]</scope>
    <source>
        <strain evidence="2">cv. Chardonnay</strain>
        <tissue evidence="1">Leaf</tissue>
    </source>
</reference>
<protein>
    <submittedName>
        <fullName evidence="1">Uncharacterized protein</fullName>
    </submittedName>
</protein>
<proteinExistence type="predicted"/>